<organism evidence="2 3">
    <name type="scientific">Persicobacter diffluens</name>
    <dbReference type="NCBI Taxonomy" id="981"/>
    <lineage>
        <taxon>Bacteria</taxon>
        <taxon>Pseudomonadati</taxon>
        <taxon>Bacteroidota</taxon>
        <taxon>Cytophagia</taxon>
        <taxon>Cytophagales</taxon>
        <taxon>Persicobacteraceae</taxon>
        <taxon>Persicobacter</taxon>
    </lineage>
</organism>
<sequence length="173" mass="19434">MKNKILFFLWAMLLSASVTMAQGNQSFAFQKLYIYTFTKYVEWPAAVSEGDFVIGVLGQTGLLIHLQKMADEKTVDGREIKIVQLDKPEQAKDCHILFLAQNLSEQLPEVEQALNEAPVLVVTEQDGLAKEGSGINFIMVDGKLKFEMNLTSIEKSQLKVKDALKRFAVEVYS</sequence>
<feature type="signal peptide" evidence="1">
    <location>
        <begin position="1"/>
        <end position="21"/>
    </location>
</feature>
<accession>A0AAN4VV91</accession>
<reference evidence="2 3" key="1">
    <citation type="submission" date="2021-12" db="EMBL/GenBank/DDBJ databases">
        <title>Genome sequencing of bacteria with rrn-lacking chromosome and rrn-plasmid.</title>
        <authorList>
            <person name="Anda M."/>
            <person name="Iwasaki W."/>
        </authorList>
    </citation>
    <scope>NUCLEOTIDE SEQUENCE [LARGE SCALE GENOMIC DNA]</scope>
    <source>
        <strain evidence="2 3">NBRC 15940</strain>
    </source>
</reference>
<name>A0AAN4VV91_9BACT</name>
<comment type="caution">
    <text evidence="2">The sequence shown here is derived from an EMBL/GenBank/DDBJ whole genome shotgun (WGS) entry which is preliminary data.</text>
</comment>
<proteinExistence type="predicted"/>
<dbReference type="InterPro" id="IPR025293">
    <property type="entry name" value="YfiR/HmsC-like"/>
</dbReference>
<dbReference type="Pfam" id="PF13689">
    <property type="entry name" value="DUF4154"/>
    <property type="match status" value="1"/>
</dbReference>
<dbReference type="EMBL" id="BQKE01000001">
    <property type="protein sequence ID" value="GJM59568.1"/>
    <property type="molecule type" value="Genomic_DNA"/>
</dbReference>
<feature type="chain" id="PRO_5042820611" description="DUF4154 domain-containing protein" evidence="1">
    <location>
        <begin position="22"/>
        <end position="173"/>
    </location>
</feature>
<evidence type="ECO:0000313" key="2">
    <source>
        <dbReference type="EMBL" id="GJM59568.1"/>
    </source>
</evidence>
<protein>
    <recommendedName>
        <fullName evidence="4">DUF4154 domain-containing protein</fullName>
    </recommendedName>
</protein>
<dbReference type="AlphaFoldDB" id="A0AAN4VV91"/>
<evidence type="ECO:0000313" key="3">
    <source>
        <dbReference type="Proteomes" id="UP001310022"/>
    </source>
</evidence>
<keyword evidence="3" id="KW-1185">Reference proteome</keyword>
<keyword evidence="1" id="KW-0732">Signal</keyword>
<dbReference type="Proteomes" id="UP001310022">
    <property type="component" value="Unassembled WGS sequence"/>
</dbReference>
<evidence type="ECO:0000256" key="1">
    <source>
        <dbReference type="SAM" id="SignalP"/>
    </source>
</evidence>
<dbReference type="RefSeq" id="WP_338235588.1">
    <property type="nucleotide sequence ID" value="NZ_BQKE01000001.1"/>
</dbReference>
<evidence type="ECO:0008006" key="4">
    <source>
        <dbReference type="Google" id="ProtNLM"/>
    </source>
</evidence>
<gene>
    <name evidence="2" type="ORF">PEDI_01200</name>
</gene>